<dbReference type="Pfam" id="PF00005">
    <property type="entry name" value="ABC_tran"/>
    <property type="match status" value="1"/>
</dbReference>
<dbReference type="PANTHER" id="PTHR42711">
    <property type="entry name" value="ABC TRANSPORTER ATP-BINDING PROTEIN"/>
    <property type="match status" value="1"/>
</dbReference>
<evidence type="ECO:0000256" key="2">
    <source>
        <dbReference type="ARBA" id="ARBA00022741"/>
    </source>
</evidence>
<dbReference type="Gene3D" id="3.40.50.300">
    <property type="entry name" value="P-loop containing nucleotide triphosphate hydrolases"/>
    <property type="match status" value="1"/>
</dbReference>
<gene>
    <name evidence="5" type="ORF">S01H1_30279</name>
</gene>
<accession>X0TSE1</accession>
<evidence type="ECO:0000256" key="3">
    <source>
        <dbReference type="ARBA" id="ARBA00022840"/>
    </source>
</evidence>
<feature type="non-terminal residue" evidence="5">
    <location>
        <position position="1"/>
    </location>
</feature>
<dbReference type="InterPro" id="IPR027417">
    <property type="entry name" value="P-loop_NTPase"/>
</dbReference>
<evidence type="ECO:0000256" key="1">
    <source>
        <dbReference type="ARBA" id="ARBA00022448"/>
    </source>
</evidence>
<organism evidence="5">
    <name type="scientific">marine sediment metagenome</name>
    <dbReference type="NCBI Taxonomy" id="412755"/>
    <lineage>
        <taxon>unclassified sequences</taxon>
        <taxon>metagenomes</taxon>
        <taxon>ecological metagenomes</taxon>
    </lineage>
</organism>
<dbReference type="InterPro" id="IPR050763">
    <property type="entry name" value="ABC_transporter_ATP-binding"/>
</dbReference>
<comment type="caution">
    <text evidence="5">The sequence shown here is derived from an EMBL/GenBank/DDBJ whole genome shotgun (WGS) entry which is preliminary data.</text>
</comment>
<sequence length="276" mass="30899">KAGFAMAVIKTKNLTKKFKDLLAVDDVNLEVGEGECFGLLGPNGAGKTSIIRMITAVSPPTKGDIWVLGDDLRTHSRQVKAILGVVPQLDNLDPDLTVLQNLVTFARYFDIPKDEARRRSIEVLSLFQLEDRCNSHIKELSGGMKRRLLIARGLINMPKIMILDEPTLGLDPQAKYLVWHKLTELKSQGVTQLLCTQNMEEATVLCDRVAIMNQGKVLSLDAPHELISRYVGNELWEIELNSGERDKTIKELENRGLDFEDVGGKIHIFHLETDES</sequence>
<proteinExistence type="predicted"/>
<dbReference type="EMBL" id="BARS01018620">
    <property type="protein sequence ID" value="GAF96463.1"/>
    <property type="molecule type" value="Genomic_DNA"/>
</dbReference>
<dbReference type="SUPFAM" id="SSF52540">
    <property type="entry name" value="P-loop containing nucleoside triphosphate hydrolases"/>
    <property type="match status" value="1"/>
</dbReference>
<dbReference type="AlphaFoldDB" id="X0TSE1"/>
<dbReference type="SMART" id="SM00382">
    <property type="entry name" value="AAA"/>
    <property type="match status" value="1"/>
</dbReference>
<dbReference type="PROSITE" id="PS50893">
    <property type="entry name" value="ABC_TRANSPORTER_2"/>
    <property type="match status" value="1"/>
</dbReference>
<reference evidence="5" key="1">
    <citation type="journal article" date="2014" name="Front. Microbiol.">
        <title>High frequency of phylogenetically diverse reductive dehalogenase-homologous genes in deep subseafloor sedimentary metagenomes.</title>
        <authorList>
            <person name="Kawai M."/>
            <person name="Futagami T."/>
            <person name="Toyoda A."/>
            <person name="Takaki Y."/>
            <person name="Nishi S."/>
            <person name="Hori S."/>
            <person name="Arai W."/>
            <person name="Tsubouchi T."/>
            <person name="Morono Y."/>
            <person name="Uchiyama I."/>
            <person name="Ito T."/>
            <person name="Fujiyama A."/>
            <person name="Inagaki F."/>
            <person name="Takami H."/>
        </authorList>
    </citation>
    <scope>NUCLEOTIDE SEQUENCE</scope>
    <source>
        <strain evidence="5">Expedition CK06-06</strain>
    </source>
</reference>
<dbReference type="PROSITE" id="PS00211">
    <property type="entry name" value="ABC_TRANSPORTER_1"/>
    <property type="match status" value="1"/>
</dbReference>
<protein>
    <recommendedName>
        <fullName evidence="4">ABC transporter domain-containing protein</fullName>
    </recommendedName>
</protein>
<feature type="non-terminal residue" evidence="5">
    <location>
        <position position="276"/>
    </location>
</feature>
<dbReference type="InterPro" id="IPR003593">
    <property type="entry name" value="AAA+_ATPase"/>
</dbReference>
<keyword evidence="3" id="KW-0067">ATP-binding</keyword>
<feature type="domain" description="ABC transporter" evidence="4">
    <location>
        <begin position="9"/>
        <end position="239"/>
    </location>
</feature>
<evidence type="ECO:0000259" key="4">
    <source>
        <dbReference type="PROSITE" id="PS50893"/>
    </source>
</evidence>
<evidence type="ECO:0000313" key="5">
    <source>
        <dbReference type="EMBL" id="GAF96463.1"/>
    </source>
</evidence>
<name>X0TSE1_9ZZZZ</name>
<dbReference type="GO" id="GO:0016887">
    <property type="term" value="F:ATP hydrolysis activity"/>
    <property type="evidence" value="ECO:0007669"/>
    <property type="project" value="InterPro"/>
</dbReference>
<keyword evidence="1" id="KW-0813">Transport</keyword>
<dbReference type="PANTHER" id="PTHR42711:SF18">
    <property type="entry name" value="ABC TRANSPORTER, ATP-BINDING PROTEIN"/>
    <property type="match status" value="1"/>
</dbReference>
<keyword evidence="2" id="KW-0547">Nucleotide-binding</keyword>
<dbReference type="GO" id="GO:0005524">
    <property type="term" value="F:ATP binding"/>
    <property type="evidence" value="ECO:0007669"/>
    <property type="project" value="UniProtKB-KW"/>
</dbReference>
<dbReference type="InterPro" id="IPR017871">
    <property type="entry name" value="ABC_transporter-like_CS"/>
</dbReference>
<dbReference type="InterPro" id="IPR003439">
    <property type="entry name" value="ABC_transporter-like_ATP-bd"/>
</dbReference>